<dbReference type="EMBL" id="CM056741">
    <property type="protein sequence ID" value="KAJ8684924.1"/>
    <property type="molecule type" value="Genomic_DNA"/>
</dbReference>
<proteinExistence type="predicted"/>
<keyword evidence="2" id="KW-1185">Reference proteome</keyword>
<gene>
    <name evidence="1" type="ORF">QAD02_020717</name>
</gene>
<organism evidence="1 2">
    <name type="scientific">Eretmocerus hayati</name>
    <dbReference type="NCBI Taxonomy" id="131215"/>
    <lineage>
        <taxon>Eukaryota</taxon>
        <taxon>Metazoa</taxon>
        <taxon>Ecdysozoa</taxon>
        <taxon>Arthropoda</taxon>
        <taxon>Hexapoda</taxon>
        <taxon>Insecta</taxon>
        <taxon>Pterygota</taxon>
        <taxon>Neoptera</taxon>
        <taxon>Endopterygota</taxon>
        <taxon>Hymenoptera</taxon>
        <taxon>Apocrita</taxon>
        <taxon>Proctotrupomorpha</taxon>
        <taxon>Chalcidoidea</taxon>
        <taxon>Aphelinidae</taxon>
        <taxon>Aphelininae</taxon>
        <taxon>Eretmocerus</taxon>
    </lineage>
</organism>
<evidence type="ECO:0000313" key="1">
    <source>
        <dbReference type="EMBL" id="KAJ8684924.1"/>
    </source>
</evidence>
<dbReference type="Proteomes" id="UP001239111">
    <property type="component" value="Chromosome 1"/>
</dbReference>
<evidence type="ECO:0000313" key="2">
    <source>
        <dbReference type="Proteomes" id="UP001239111"/>
    </source>
</evidence>
<accession>A0ACC2PMU2</accession>
<reference evidence="1" key="1">
    <citation type="submission" date="2023-04" db="EMBL/GenBank/DDBJ databases">
        <title>A chromosome-level genome assembly of the parasitoid wasp Eretmocerus hayati.</title>
        <authorList>
            <person name="Zhong Y."/>
            <person name="Liu S."/>
            <person name="Liu Y."/>
        </authorList>
    </citation>
    <scope>NUCLEOTIDE SEQUENCE</scope>
    <source>
        <strain evidence="1">ZJU_SS_LIU_2023</strain>
    </source>
</reference>
<comment type="caution">
    <text evidence="1">The sequence shown here is derived from an EMBL/GenBank/DDBJ whole genome shotgun (WGS) entry which is preliminary data.</text>
</comment>
<name>A0ACC2PMU2_9HYME</name>
<protein>
    <submittedName>
        <fullName evidence="1">Uncharacterized protein</fullName>
    </submittedName>
</protein>
<sequence length="134" mass="15588">MRVCGGMKVTDPQYSPKSNKVKDEGAGQWHHENCEGLVRGARSMRCSVCAKYARNVQENIRRNITNKKFLRIRGKSGNFLHQVKMKALRKKLRSQQKMNQRLKERISLLTKYLEKYQNEVATVDADTLENFSKN</sequence>